<feature type="region of interest" description="Disordered" evidence="1">
    <location>
        <begin position="64"/>
        <end position="87"/>
    </location>
</feature>
<feature type="chain" id="PRO_5047475307" evidence="2">
    <location>
        <begin position="35"/>
        <end position="515"/>
    </location>
</feature>
<dbReference type="InterPro" id="IPR007484">
    <property type="entry name" value="Peptidase_M28"/>
</dbReference>
<dbReference type="InterPro" id="IPR045175">
    <property type="entry name" value="M28_fam"/>
</dbReference>
<dbReference type="PANTHER" id="PTHR12147">
    <property type="entry name" value="METALLOPEPTIDASE M28 FAMILY MEMBER"/>
    <property type="match status" value="1"/>
</dbReference>
<dbReference type="InterPro" id="IPR006311">
    <property type="entry name" value="TAT_signal"/>
</dbReference>
<evidence type="ECO:0000259" key="3">
    <source>
        <dbReference type="Pfam" id="PF04389"/>
    </source>
</evidence>
<accession>A0ABN2UUY0</accession>
<dbReference type="SUPFAM" id="SSF53187">
    <property type="entry name" value="Zn-dependent exopeptidases"/>
    <property type="match status" value="1"/>
</dbReference>
<dbReference type="EMBL" id="BAAAQN010000037">
    <property type="protein sequence ID" value="GAA2044312.1"/>
    <property type="molecule type" value="Genomic_DNA"/>
</dbReference>
<protein>
    <submittedName>
        <fullName evidence="4">M20/M25/M40 family metallo-hydrolase</fullName>
    </submittedName>
</protein>
<comment type="caution">
    <text evidence="4">The sequence shown here is derived from an EMBL/GenBank/DDBJ whole genome shotgun (WGS) entry which is preliminary data.</text>
</comment>
<evidence type="ECO:0000313" key="4">
    <source>
        <dbReference type="EMBL" id="GAA2044312.1"/>
    </source>
</evidence>
<keyword evidence="5" id="KW-1185">Reference proteome</keyword>
<dbReference type="Proteomes" id="UP001500751">
    <property type="component" value="Unassembled WGS sequence"/>
</dbReference>
<sequence length="515" mass="53295">MTEHGSSGPGPSRRQALGGAAVLSTAAVLSGANAATAAAASAGPAGPAGSAGSAVSAASATSAAPDNGQIAGAPRIGQSPIGVGRQKPGKDLRELLARIDPARLEATVHKLVSFGTRHTLSSQTDPARGIGAATDWVAAQLQEIAATSGGRMTVERQSFVQPAGPRIPVPTTITNVIATLKGTAATERVYVVTGHLDSRVTDVLNATADAPGADDDASGVAAVLEMARLFATRAFPGTLVFATVAGEEQGLFGSAFMAAQMKAAGVDVQGMFSNDIVGASSAWDGTVPDPHTVRLFVEGVPTSETPAQTAVRQSVGGENDGPSRQLARFAQDVAVNDATDLDIRVVWRRDRYLRGSDHVSFLQQGYPAARFTEPRENFDHEHQDVRVENGVQFGDLAEFCDFRYLARVTRVNAATLWSLAAGPGTPKGFVILTTPPPGFSGVNTTTLNWTRGDDAGLAGYEVVLRETTSPVWTEALAVGDVAAVTLPIAKDNVQFGLRAVDVNGLRSPVAFPNVA</sequence>
<dbReference type="PANTHER" id="PTHR12147:SF26">
    <property type="entry name" value="PEPTIDASE M28 DOMAIN-CONTAINING PROTEIN"/>
    <property type="match status" value="1"/>
</dbReference>
<gene>
    <name evidence="4" type="ORF">GCM10009839_54840</name>
</gene>
<name>A0ABN2UUY0_9ACTN</name>
<feature type="signal peptide" evidence="2">
    <location>
        <begin position="1"/>
        <end position="34"/>
    </location>
</feature>
<reference evidence="4 5" key="1">
    <citation type="journal article" date="2019" name="Int. J. Syst. Evol. Microbiol.">
        <title>The Global Catalogue of Microorganisms (GCM) 10K type strain sequencing project: providing services to taxonomists for standard genome sequencing and annotation.</title>
        <authorList>
            <consortium name="The Broad Institute Genomics Platform"/>
            <consortium name="The Broad Institute Genome Sequencing Center for Infectious Disease"/>
            <person name="Wu L."/>
            <person name="Ma J."/>
        </authorList>
    </citation>
    <scope>NUCLEOTIDE SEQUENCE [LARGE SCALE GENOMIC DNA]</scope>
    <source>
        <strain evidence="4 5">JCM 16014</strain>
    </source>
</reference>
<dbReference type="Gene3D" id="3.40.630.10">
    <property type="entry name" value="Zn peptidases"/>
    <property type="match status" value="1"/>
</dbReference>
<evidence type="ECO:0000313" key="5">
    <source>
        <dbReference type="Proteomes" id="UP001500751"/>
    </source>
</evidence>
<organism evidence="4 5">
    <name type="scientific">Catenulispora yoronensis</name>
    <dbReference type="NCBI Taxonomy" id="450799"/>
    <lineage>
        <taxon>Bacteria</taxon>
        <taxon>Bacillati</taxon>
        <taxon>Actinomycetota</taxon>
        <taxon>Actinomycetes</taxon>
        <taxon>Catenulisporales</taxon>
        <taxon>Catenulisporaceae</taxon>
        <taxon>Catenulispora</taxon>
    </lineage>
</organism>
<evidence type="ECO:0000256" key="1">
    <source>
        <dbReference type="SAM" id="MobiDB-lite"/>
    </source>
</evidence>
<keyword evidence="2" id="KW-0732">Signal</keyword>
<proteinExistence type="predicted"/>
<dbReference type="Pfam" id="PF04389">
    <property type="entry name" value="Peptidase_M28"/>
    <property type="match status" value="1"/>
</dbReference>
<dbReference type="PROSITE" id="PS51318">
    <property type="entry name" value="TAT"/>
    <property type="match status" value="1"/>
</dbReference>
<evidence type="ECO:0000256" key="2">
    <source>
        <dbReference type="SAM" id="SignalP"/>
    </source>
</evidence>
<feature type="domain" description="Peptidase M28" evidence="3">
    <location>
        <begin position="175"/>
        <end position="384"/>
    </location>
</feature>